<dbReference type="PANTHER" id="PTHR35850">
    <property type="entry name" value="CYTOPLASMIC PROTEIN-RELATED"/>
    <property type="match status" value="1"/>
</dbReference>
<evidence type="ECO:0000313" key="2">
    <source>
        <dbReference type="Proteomes" id="UP000192923"/>
    </source>
</evidence>
<dbReference type="Proteomes" id="UP000192923">
    <property type="component" value="Unassembled WGS sequence"/>
</dbReference>
<dbReference type="InterPro" id="IPR008312">
    <property type="entry name" value="T6SS_TssB1"/>
</dbReference>
<proteinExistence type="predicted"/>
<evidence type="ECO:0000313" key="1">
    <source>
        <dbReference type="EMBL" id="SMF94691.1"/>
    </source>
</evidence>
<gene>
    <name evidence="1" type="ORF">SAMN02949497_2023</name>
</gene>
<organism evidence="1 2">
    <name type="scientific">Methylomagnum ishizawai</name>
    <dbReference type="NCBI Taxonomy" id="1760988"/>
    <lineage>
        <taxon>Bacteria</taxon>
        <taxon>Pseudomonadati</taxon>
        <taxon>Pseudomonadota</taxon>
        <taxon>Gammaproteobacteria</taxon>
        <taxon>Methylococcales</taxon>
        <taxon>Methylococcaceae</taxon>
        <taxon>Methylomagnum</taxon>
    </lineage>
</organism>
<reference evidence="1 2" key="1">
    <citation type="submission" date="2016-12" db="EMBL/GenBank/DDBJ databases">
        <authorList>
            <person name="Song W.-J."/>
            <person name="Kurnit D.M."/>
        </authorList>
    </citation>
    <scope>NUCLEOTIDE SEQUENCE [LARGE SCALE GENOMIC DNA]</scope>
    <source>
        <strain evidence="1 2">175</strain>
    </source>
</reference>
<dbReference type="Pfam" id="PF05591">
    <property type="entry name" value="T6SS_VipA"/>
    <property type="match status" value="1"/>
</dbReference>
<keyword evidence="2" id="KW-1185">Reference proteome</keyword>
<sequence>MAIQDEIPKSRLTLRYKTEVNGQPEDITLPLRLMVTGDFSQGTSADRKVDLDERRVRNLDGTNTDSIMKDMGMTLSFAVENKIDPERGEDLQVSLPIDSMKSFSPDHVAQNIPKLKGLLTLKRLVEEMLSNVDNRKEFRKLLDELMSRPEDLEKILADLKGFEGFKLPGKDAPAQ</sequence>
<dbReference type="OrthoDB" id="9789942at2"/>
<dbReference type="STRING" id="1760988.SAMN02949497_2023"/>
<protein>
    <submittedName>
        <fullName evidence="1">Type VI secretion system protein ImpB</fullName>
    </submittedName>
</protein>
<name>A0A1Y6CWE5_9GAMM</name>
<dbReference type="AlphaFoldDB" id="A0A1Y6CWE5"/>
<dbReference type="PANTHER" id="PTHR35850:SF2">
    <property type="entry name" value="TYPE VI SECRETION SYSTEM CONTRACTILE SHEATH SMALL SUBUNIT"/>
    <property type="match status" value="1"/>
</dbReference>
<dbReference type="EMBL" id="FXAM01000001">
    <property type="protein sequence ID" value="SMF94691.1"/>
    <property type="molecule type" value="Genomic_DNA"/>
</dbReference>
<dbReference type="NCBIfam" id="TIGR03358">
    <property type="entry name" value="VI_chp_5"/>
    <property type="match status" value="1"/>
</dbReference>
<dbReference type="RefSeq" id="WP_085212293.1">
    <property type="nucleotide sequence ID" value="NZ_FXAM01000001.1"/>
</dbReference>
<accession>A0A1Y6CWE5</accession>